<keyword evidence="2" id="KW-0731">Sigma factor</keyword>
<dbReference type="NCBIfam" id="TIGR02937">
    <property type="entry name" value="sigma70-ECF"/>
    <property type="match status" value="1"/>
</dbReference>
<keyword evidence="4" id="KW-0804">Transcription</keyword>
<dbReference type="InterPro" id="IPR036388">
    <property type="entry name" value="WH-like_DNA-bd_sf"/>
</dbReference>
<evidence type="ECO:0000256" key="3">
    <source>
        <dbReference type="ARBA" id="ARBA00023125"/>
    </source>
</evidence>
<dbReference type="SUPFAM" id="SSF88946">
    <property type="entry name" value="Sigma2 domain of RNA polymerase sigma factors"/>
    <property type="match status" value="1"/>
</dbReference>
<dbReference type="InterPro" id="IPR000943">
    <property type="entry name" value="RNA_pol_sigma70"/>
</dbReference>
<comment type="caution">
    <text evidence="6">The sequence shown here is derived from an EMBL/GenBank/DDBJ whole genome shotgun (WGS) entry which is preliminary data.</text>
</comment>
<organism evidence="6 7">
    <name type="scientific">Kitasatospora cystarginea</name>
    <dbReference type="NCBI Taxonomy" id="58350"/>
    <lineage>
        <taxon>Bacteria</taxon>
        <taxon>Bacillati</taxon>
        <taxon>Actinomycetota</taxon>
        <taxon>Actinomycetes</taxon>
        <taxon>Kitasatosporales</taxon>
        <taxon>Streptomycetaceae</taxon>
        <taxon>Kitasatospora</taxon>
    </lineage>
</organism>
<keyword evidence="1" id="KW-0805">Transcription regulation</keyword>
<dbReference type="Pfam" id="PF04539">
    <property type="entry name" value="Sigma70_r3"/>
    <property type="match status" value="1"/>
</dbReference>
<reference evidence="6 7" key="1">
    <citation type="journal article" date="2019" name="Int. J. Syst. Evol. Microbiol.">
        <title>The Global Catalogue of Microorganisms (GCM) 10K type strain sequencing project: providing services to taxonomists for standard genome sequencing and annotation.</title>
        <authorList>
            <consortium name="The Broad Institute Genomics Platform"/>
            <consortium name="The Broad Institute Genome Sequencing Center for Infectious Disease"/>
            <person name="Wu L."/>
            <person name="Ma J."/>
        </authorList>
    </citation>
    <scope>NUCLEOTIDE SEQUENCE [LARGE SCALE GENOMIC DNA]</scope>
    <source>
        <strain evidence="6 7">JCM 7356</strain>
    </source>
</reference>
<dbReference type="PANTHER" id="PTHR30385:SF4">
    <property type="entry name" value="RNA POLYMERASE SIGMA-E FACTOR"/>
    <property type="match status" value="1"/>
</dbReference>
<dbReference type="InterPro" id="IPR014284">
    <property type="entry name" value="RNA_pol_sigma-70_dom"/>
</dbReference>
<evidence type="ECO:0000259" key="5">
    <source>
        <dbReference type="PROSITE" id="PS00715"/>
    </source>
</evidence>
<dbReference type="RefSeq" id="WP_344639327.1">
    <property type="nucleotide sequence ID" value="NZ_BAAATR010000031.1"/>
</dbReference>
<accession>A0ABN3ENM2</accession>
<keyword evidence="7" id="KW-1185">Reference proteome</keyword>
<evidence type="ECO:0000256" key="2">
    <source>
        <dbReference type="ARBA" id="ARBA00023082"/>
    </source>
</evidence>
<proteinExistence type="predicted"/>
<sequence>MSALLPDLHAAYLRGLLLTHAPRPLVRFVAVRFRHRAAEMDDILQVGTIGLIKAVDGYDPDRGVEFVSYALPTITGEIKRFFRDTSWTLRVPRSVQELYLMTARGSDRLEQRLGRLPTPEELADDLGLTREQVAAGLDAGRVFYCDSLDATRDDGTDDSGGALLDRLGDCDRGNGGWVIERGHSR</sequence>
<dbReference type="InterPro" id="IPR013324">
    <property type="entry name" value="RNA_pol_sigma_r3/r4-like"/>
</dbReference>
<name>A0ABN3ENM2_9ACTN</name>
<dbReference type="PROSITE" id="PS00715">
    <property type="entry name" value="SIGMA70_1"/>
    <property type="match status" value="1"/>
</dbReference>
<dbReference type="EMBL" id="BAAATR010000031">
    <property type="protein sequence ID" value="GAA2264540.1"/>
    <property type="molecule type" value="Genomic_DNA"/>
</dbReference>
<evidence type="ECO:0000256" key="4">
    <source>
        <dbReference type="ARBA" id="ARBA00023163"/>
    </source>
</evidence>
<dbReference type="Gene3D" id="1.10.10.10">
    <property type="entry name" value="Winged helix-like DNA-binding domain superfamily/Winged helix DNA-binding domain"/>
    <property type="match status" value="1"/>
</dbReference>
<dbReference type="PANTHER" id="PTHR30385">
    <property type="entry name" value="SIGMA FACTOR F FLAGELLAR"/>
    <property type="match status" value="1"/>
</dbReference>
<dbReference type="InterPro" id="IPR007627">
    <property type="entry name" value="RNA_pol_sigma70_r2"/>
</dbReference>
<protein>
    <recommendedName>
        <fullName evidence="5">RNA polymerase sigma-70 domain-containing protein</fullName>
    </recommendedName>
</protein>
<keyword evidence="3" id="KW-0238">DNA-binding</keyword>
<evidence type="ECO:0000313" key="6">
    <source>
        <dbReference type="EMBL" id="GAA2264540.1"/>
    </source>
</evidence>
<dbReference type="Proteomes" id="UP001500305">
    <property type="component" value="Unassembled WGS sequence"/>
</dbReference>
<evidence type="ECO:0000313" key="7">
    <source>
        <dbReference type="Proteomes" id="UP001500305"/>
    </source>
</evidence>
<dbReference type="InterPro" id="IPR013325">
    <property type="entry name" value="RNA_pol_sigma_r2"/>
</dbReference>
<dbReference type="Pfam" id="PF04542">
    <property type="entry name" value="Sigma70_r2"/>
    <property type="match status" value="1"/>
</dbReference>
<feature type="domain" description="RNA polymerase sigma-70" evidence="5">
    <location>
        <begin position="42"/>
        <end position="55"/>
    </location>
</feature>
<dbReference type="InterPro" id="IPR007624">
    <property type="entry name" value="RNA_pol_sigma70_r3"/>
</dbReference>
<gene>
    <name evidence="6" type="ORF">GCM10010430_56470</name>
</gene>
<dbReference type="SUPFAM" id="SSF88659">
    <property type="entry name" value="Sigma3 and sigma4 domains of RNA polymerase sigma factors"/>
    <property type="match status" value="1"/>
</dbReference>
<evidence type="ECO:0000256" key="1">
    <source>
        <dbReference type="ARBA" id="ARBA00023015"/>
    </source>
</evidence>
<dbReference type="Gene3D" id="1.20.120.1810">
    <property type="match status" value="1"/>
</dbReference>